<dbReference type="EMBL" id="JACHND010000001">
    <property type="protein sequence ID" value="MBB4698897.1"/>
    <property type="molecule type" value="Genomic_DNA"/>
</dbReference>
<feature type="domain" description="N-acetyltransferase" evidence="2">
    <location>
        <begin position="151"/>
        <end position="280"/>
    </location>
</feature>
<feature type="compositionally biased region" description="Polar residues" evidence="1">
    <location>
        <begin position="102"/>
        <end position="115"/>
    </location>
</feature>
<keyword evidence="3" id="KW-0808">Transferase</keyword>
<evidence type="ECO:0000313" key="3">
    <source>
        <dbReference type="EMBL" id="MBB4698897.1"/>
    </source>
</evidence>
<dbReference type="SUPFAM" id="SSF55729">
    <property type="entry name" value="Acyl-CoA N-acyltransferases (Nat)"/>
    <property type="match status" value="1"/>
</dbReference>
<dbReference type="PROSITE" id="PS51186">
    <property type="entry name" value="GNAT"/>
    <property type="match status" value="1"/>
</dbReference>
<gene>
    <name evidence="3" type="ORF">BJ982_000441</name>
</gene>
<evidence type="ECO:0000259" key="2">
    <source>
        <dbReference type="PROSITE" id="PS51186"/>
    </source>
</evidence>
<dbReference type="AlphaFoldDB" id="A0A7W7D265"/>
<comment type="caution">
    <text evidence="3">The sequence shown here is derived from an EMBL/GenBank/DDBJ whole genome shotgun (WGS) entry which is preliminary data.</text>
</comment>
<reference evidence="3 4" key="1">
    <citation type="submission" date="2020-08" db="EMBL/GenBank/DDBJ databases">
        <title>Sequencing the genomes of 1000 actinobacteria strains.</title>
        <authorList>
            <person name="Klenk H.-P."/>
        </authorList>
    </citation>
    <scope>NUCLEOTIDE SEQUENCE [LARGE SCALE GENOMIC DNA]</scope>
    <source>
        <strain evidence="3 4">DSM 45784</strain>
    </source>
</reference>
<evidence type="ECO:0000313" key="4">
    <source>
        <dbReference type="Proteomes" id="UP000542210"/>
    </source>
</evidence>
<dbReference type="CDD" id="cd04301">
    <property type="entry name" value="NAT_SF"/>
    <property type="match status" value="1"/>
</dbReference>
<dbReference type="GO" id="GO:0016747">
    <property type="term" value="F:acyltransferase activity, transferring groups other than amino-acyl groups"/>
    <property type="evidence" value="ECO:0007669"/>
    <property type="project" value="InterPro"/>
</dbReference>
<evidence type="ECO:0000256" key="1">
    <source>
        <dbReference type="SAM" id="MobiDB-lite"/>
    </source>
</evidence>
<dbReference type="RefSeq" id="WP_239123718.1">
    <property type="nucleotide sequence ID" value="NZ_BOOV01000041.1"/>
</dbReference>
<dbReference type="Gene3D" id="3.40.630.30">
    <property type="match status" value="1"/>
</dbReference>
<dbReference type="InterPro" id="IPR000182">
    <property type="entry name" value="GNAT_dom"/>
</dbReference>
<protein>
    <submittedName>
        <fullName evidence="3">GNAT superfamily N-acetyltransferase</fullName>
    </submittedName>
</protein>
<keyword evidence="4" id="KW-1185">Reference proteome</keyword>
<dbReference type="InterPro" id="IPR016181">
    <property type="entry name" value="Acyl_CoA_acyltransferase"/>
</dbReference>
<dbReference type="Pfam" id="PF00583">
    <property type="entry name" value="Acetyltransf_1"/>
    <property type="match status" value="1"/>
</dbReference>
<proteinExistence type="predicted"/>
<feature type="region of interest" description="Disordered" evidence="1">
    <location>
        <begin position="102"/>
        <end position="143"/>
    </location>
</feature>
<dbReference type="Proteomes" id="UP000542210">
    <property type="component" value="Unassembled WGS sequence"/>
</dbReference>
<name>A0A7W7D265_9ACTN</name>
<accession>A0A7W7D265</accession>
<organism evidence="3 4">
    <name type="scientific">Sphaerisporangium siamense</name>
    <dbReference type="NCBI Taxonomy" id="795645"/>
    <lineage>
        <taxon>Bacteria</taxon>
        <taxon>Bacillati</taxon>
        <taxon>Actinomycetota</taxon>
        <taxon>Actinomycetes</taxon>
        <taxon>Streptosporangiales</taxon>
        <taxon>Streptosporangiaceae</taxon>
        <taxon>Sphaerisporangium</taxon>
    </lineage>
</organism>
<sequence>MSGSRTVRELQERAARALPAEHVTDLDGWWLRHAPHCSWWIGTVLPHGDADPGDMARRITAAERFYTARGTTTRFQITPEACPPALDPLLAARGYHRESPISLQTARTTEVLTHTSRNRPGLPENRPDLLGNRPSLPEDRPPGLLEDRLRVELDERPTRAWFDVWCAVHAHDDPRPEWDLLHRVDQPSAYARALLGDEVIAVGRTVADTGWAGVFGMVTLPHHRGKGAAHTILNALATWSTTQNAPNMYLQAEQTNPKALHLYTHTTFTELTTFHYRTAK</sequence>